<dbReference type="SUPFAM" id="SSF50475">
    <property type="entry name" value="FMN-binding split barrel"/>
    <property type="match status" value="1"/>
</dbReference>
<dbReference type="PANTHER" id="PTHR40660">
    <property type="entry name" value="5'-PHOSPHATE OXIDASE PUTATIVE DOMAIN-CONTAINING PROTEIN-RELATED"/>
    <property type="match status" value="1"/>
</dbReference>
<organism evidence="2 3">
    <name type="scientific">Chryseobacterium camelliae</name>
    <dbReference type="NCBI Taxonomy" id="1265445"/>
    <lineage>
        <taxon>Bacteria</taxon>
        <taxon>Pseudomonadati</taxon>
        <taxon>Bacteroidota</taxon>
        <taxon>Flavobacteriia</taxon>
        <taxon>Flavobacteriales</taxon>
        <taxon>Weeksellaceae</taxon>
        <taxon>Chryseobacterium group</taxon>
        <taxon>Chryseobacterium</taxon>
    </lineage>
</organism>
<dbReference type="InterPro" id="IPR012349">
    <property type="entry name" value="Split_barrel_FMN-bd"/>
</dbReference>
<comment type="caution">
    <text evidence="2">The sequence shown here is derived from an EMBL/GenBank/DDBJ whole genome shotgun (WGS) entry which is preliminary data.</text>
</comment>
<keyword evidence="3" id="KW-1185">Reference proteome</keyword>
<feature type="domain" description="Pyridoxamine 5'-phosphate oxidase N-terminal" evidence="1">
    <location>
        <begin position="2"/>
        <end position="122"/>
    </location>
</feature>
<dbReference type="PANTHER" id="PTHR40660:SF1">
    <property type="entry name" value="5'-PHOSPHATE OXIDASE PUTATIVE DOMAIN-CONTAINING PROTEIN-RELATED"/>
    <property type="match status" value="1"/>
</dbReference>
<name>A0ABU0TKN0_9FLAO</name>
<dbReference type="EMBL" id="JAUTAL010000001">
    <property type="protein sequence ID" value="MDQ1097601.1"/>
    <property type="molecule type" value="Genomic_DNA"/>
</dbReference>
<dbReference type="Gene3D" id="2.30.110.10">
    <property type="entry name" value="Electron Transport, Fmn-binding Protein, Chain A"/>
    <property type="match status" value="1"/>
</dbReference>
<proteinExistence type="predicted"/>
<reference evidence="2 3" key="1">
    <citation type="submission" date="2023-07" db="EMBL/GenBank/DDBJ databases">
        <title>Functional and genomic diversity of the sorghum phyllosphere microbiome.</title>
        <authorList>
            <person name="Shade A."/>
        </authorList>
    </citation>
    <scope>NUCLEOTIDE SEQUENCE [LARGE SCALE GENOMIC DNA]</scope>
    <source>
        <strain evidence="2 3">SORGH_AS_1064</strain>
    </source>
</reference>
<dbReference type="Pfam" id="PF01243">
    <property type="entry name" value="PNPOx_N"/>
    <property type="match status" value="1"/>
</dbReference>
<evidence type="ECO:0000313" key="3">
    <source>
        <dbReference type="Proteomes" id="UP001225072"/>
    </source>
</evidence>
<evidence type="ECO:0000313" key="2">
    <source>
        <dbReference type="EMBL" id="MDQ1097601.1"/>
    </source>
</evidence>
<dbReference type="Proteomes" id="UP001225072">
    <property type="component" value="Unassembled WGS sequence"/>
</dbReference>
<dbReference type="InterPro" id="IPR011576">
    <property type="entry name" value="Pyridox_Oxase_N"/>
</dbReference>
<gene>
    <name evidence="2" type="ORF">QE404_002748</name>
</gene>
<sequence length="159" mass="18126">MITEEVKDYIRRSVLCWLATSNKNNEPNVSPKEMFTYYGETTLLIAHIASPNTVENINANPNVCVSFIDVFVQKGYKIKGIAKIIEKTDSTYPEKLNVLTDLFSNRFPIRSIIEIEVKKVDTIVAPSYYLYPETTEESQVESALKTYQVKAVHTNKMHG</sequence>
<accession>A0ABU0TKN0</accession>
<dbReference type="RefSeq" id="WP_307451239.1">
    <property type="nucleotide sequence ID" value="NZ_JAUTAL010000001.1"/>
</dbReference>
<protein>
    <submittedName>
        <fullName evidence="2">Pyridoxine 5'-phosphate oxidase superfamily flavin-nucleotide-binding protein</fullName>
    </submittedName>
</protein>
<evidence type="ECO:0000259" key="1">
    <source>
        <dbReference type="Pfam" id="PF01243"/>
    </source>
</evidence>